<evidence type="ECO:0000313" key="2">
    <source>
        <dbReference type="Proteomes" id="UP000198582"/>
    </source>
</evidence>
<reference evidence="1 2" key="1">
    <citation type="submission" date="2016-10" db="EMBL/GenBank/DDBJ databases">
        <authorList>
            <person name="de Groot N.N."/>
        </authorList>
    </citation>
    <scope>NUCLEOTIDE SEQUENCE [LARGE SCALE GENOMIC DNA]</scope>
    <source>
        <strain evidence="1 2">DSM 44993</strain>
    </source>
</reference>
<dbReference type="Proteomes" id="UP000198582">
    <property type="component" value="Unassembled WGS sequence"/>
</dbReference>
<dbReference type="EMBL" id="FOEF01000013">
    <property type="protein sequence ID" value="SEP49852.1"/>
    <property type="molecule type" value="Genomic_DNA"/>
</dbReference>
<gene>
    <name evidence="1" type="ORF">SAMN04489732_113228</name>
</gene>
<dbReference type="OrthoDB" id="264096at2"/>
<keyword evidence="2" id="KW-1185">Reference proteome</keyword>
<dbReference type="RefSeq" id="WP_091621778.1">
    <property type="nucleotide sequence ID" value="NZ_FOEF01000013.1"/>
</dbReference>
<accession>A0A1H8YCP8</accession>
<organism evidence="1 2">
    <name type="scientific">Amycolatopsis saalfeldensis</name>
    <dbReference type="NCBI Taxonomy" id="394193"/>
    <lineage>
        <taxon>Bacteria</taxon>
        <taxon>Bacillati</taxon>
        <taxon>Actinomycetota</taxon>
        <taxon>Actinomycetes</taxon>
        <taxon>Pseudonocardiales</taxon>
        <taxon>Pseudonocardiaceae</taxon>
        <taxon>Amycolatopsis</taxon>
    </lineage>
</organism>
<dbReference type="STRING" id="394193.SAMN04489732_113228"/>
<proteinExistence type="predicted"/>
<evidence type="ECO:0000313" key="1">
    <source>
        <dbReference type="EMBL" id="SEP49852.1"/>
    </source>
</evidence>
<dbReference type="AlphaFoldDB" id="A0A1H8YCP8"/>
<protein>
    <submittedName>
        <fullName evidence="1">Uncharacterized protein</fullName>
    </submittedName>
</protein>
<name>A0A1H8YCP8_9PSEU</name>
<sequence length="438" mass="47760">MTAVGDQARAVGDAVLYEGYLLYPYRASAGKNRVRWQWGVLMPPSYADDARGEYATSHTECLLEPRSHTVLHIKLRFLQAQQRLAHDGEEFVPAMTAAGTEYTTWDEAVEREIDFVLPAAELLAQPVETPFAVPGGEEPEDVGDGCSLVRRSQELSGVLTARLDSLDGPFGGARLRLDLRNTSPWTAADPTRETALRHALLAAHLILSVDSGHFLSMLDPPEWAKPAVESCVNERVWPVLIGSTTQSPVMLASPIILYDDPAIAAESAGELFDGTEIDEILTLRTMTLTDEEKREARATDPRAASIVDRVDEMPQELLDRLHGTVRYLRSVTGEPRPDPVVPWWDPGADASVSPETDSVVVAGARVAAGSRVRLRPNLHGTDAQDMFLTGLAATVRAVLSDVDGSTHVAVTVDSDPAAELQNAHGRFRYFSPDELEPL</sequence>